<evidence type="ECO:0000256" key="1">
    <source>
        <dbReference type="SAM" id="Phobius"/>
    </source>
</evidence>
<dbReference type="InterPro" id="IPR024490">
    <property type="entry name" value="DUF2759"/>
</dbReference>
<dbReference type="RefSeq" id="WP_209863648.1">
    <property type="nucleotide sequence ID" value="NZ_JAGGLD010000005.1"/>
</dbReference>
<keyword evidence="3" id="KW-1185">Reference proteome</keyword>
<evidence type="ECO:0000313" key="2">
    <source>
        <dbReference type="EMBL" id="MBP2001741.1"/>
    </source>
</evidence>
<organism evidence="2 3">
    <name type="scientific">Paenibacillus shirakamiensis</name>
    <dbReference type="NCBI Taxonomy" id="1265935"/>
    <lineage>
        <taxon>Bacteria</taxon>
        <taxon>Bacillati</taxon>
        <taxon>Bacillota</taxon>
        <taxon>Bacilli</taxon>
        <taxon>Bacillales</taxon>
        <taxon>Paenibacillaceae</taxon>
        <taxon>Paenibacillus</taxon>
    </lineage>
</organism>
<protein>
    <recommendedName>
        <fullName evidence="4">DUF2759 family protein</fullName>
    </recommendedName>
</protein>
<proteinExistence type="predicted"/>
<comment type="caution">
    <text evidence="2">The sequence shown here is derived from an EMBL/GenBank/DDBJ whole genome shotgun (WGS) entry which is preliminary data.</text>
</comment>
<evidence type="ECO:0008006" key="4">
    <source>
        <dbReference type="Google" id="ProtNLM"/>
    </source>
</evidence>
<gene>
    <name evidence="2" type="ORF">J2Z69_002797</name>
</gene>
<dbReference type="EMBL" id="JAGGLD010000005">
    <property type="protein sequence ID" value="MBP2001741.1"/>
    <property type="molecule type" value="Genomic_DNA"/>
</dbReference>
<accession>A0ABS4JJ59</accession>
<evidence type="ECO:0000313" key="3">
    <source>
        <dbReference type="Proteomes" id="UP001519288"/>
    </source>
</evidence>
<keyword evidence="1" id="KW-0812">Transmembrane</keyword>
<name>A0ABS4JJ59_9BACL</name>
<feature type="transmembrane region" description="Helical" evidence="1">
    <location>
        <begin position="43"/>
        <end position="64"/>
    </location>
</feature>
<keyword evidence="1" id="KW-0472">Membrane</keyword>
<sequence>MWLLAEAGETTSTFNMFDIFMILFTVLIFIGVIRLLKAKEKNIFAIGFSIVSLLVFLLTDYAMVNAWFSG</sequence>
<keyword evidence="1" id="KW-1133">Transmembrane helix</keyword>
<dbReference type="Proteomes" id="UP001519288">
    <property type="component" value="Unassembled WGS sequence"/>
</dbReference>
<reference evidence="2 3" key="1">
    <citation type="submission" date="2021-03" db="EMBL/GenBank/DDBJ databases">
        <title>Genomic Encyclopedia of Type Strains, Phase IV (KMG-IV): sequencing the most valuable type-strain genomes for metagenomic binning, comparative biology and taxonomic classification.</title>
        <authorList>
            <person name="Goeker M."/>
        </authorList>
    </citation>
    <scope>NUCLEOTIDE SEQUENCE [LARGE SCALE GENOMIC DNA]</scope>
    <source>
        <strain evidence="2 3">DSM 26806</strain>
    </source>
</reference>
<feature type="transmembrane region" description="Helical" evidence="1">
    <location>
        <begin position="16"/>
        <end position="36"/>
    </location>
</feature>
<dbReference type="Pfam" id="PF10958">
    <property type="entry name" value="DUF2759"/>
    <property type="match status" value="1"/>
</dbReference>